<evidence type="ECO:0000259" key="9">
    <source>
        <dbReference type="PROSITE" id="PS50102"/>
    </source>
</evidence>
<accession>A0AAE9WCX3</accession>
<dbReference type="InterPro" id="IPR003954">
    <property type="entry name" value="RRM_euk-type"/>
</dbReference>
<evidence type="ECO:0000313" key="12">
    <source>
        <dbReference type="Proteomes" id="UP001212411"/>
    </source>
</evidence>
<protein>
    <submittedName>
        <fullName evidence="11">U2 small nuclear RNA auxiliary factor small subunit, U2AF-23</fullName>
    </submittedName>
</protein>
<feature type="region of interest" description="Disordered" evidence="7">
    <location>
        <begin position="208"/>
        <end position="228"/>
    </location>
</feature>
<feature type="chain" id="PRO_5042000703" evidence="8">
    <location>
        <begin position="21"/>
        <end position="228"/>
    </location>
</feature>
<evidence type="ECO:0000313" key="11">
    <source>
        <dbReference type="EMBL" id="WBW72867.1"/>
    </source>
</evidence>
<dbReference type="InterPro" id="IPR000504">
    <property type="entry name" value="RRM_dom"/>
</dbReference>
<dbReference type="GO" id="GO:0008270">
    <property type="term" value="F:zinc ion binding"/>
    <property type="evidence" value="ECO:0007669"/>
    <property type="project" value="UniProtKB-KW"/>
</dbReference>
<dbReference type="PROSITE" id="PS50102">
    <property type="entry name" value="RRM"/>
    <property type="match status" value="1"/>
</dbReference>
<evidence type="ECO:0000259" key="10">
    <source>
        <dbReference type="PROSITE" id="PS50103"/>
    </source>
</evidence>
<evidence type="ECO:0000256" key="4">
    <source>
        <dbReference type="ARBA" id="ARBA00022833"/>
    </source>
</evidence>
<dbReference type="PROSITE" id="PS50103">
    <property type="entry name" value="ZF_C3H1"/>
    <property type="match status" value="2"/>
</dbReference>
<feature type="signal peptide" evidence="8">
    <location>
        <begin position="1"/>
        <end position="20"/>
    </location>
</feature>
<proteinExistence type="predicted"/>
<keyword evidence="4 6" id="KW-0862">Zinc</keyword>
<dbReference type="GO" id="GO:0003723">
    <property type="term" value="F:RNA binding"/>
    <property type="evidence" value="ECO:0007669"/>
    <property type="project" value="UniProtKB-UniRule"/>
</dbReference>
<dbReference type="InterPro" id="IPR035979">
    <property type="entry name" value="RBD_domain_sf"/>
</dbReference>
<dbReference type="GeneID" id="80875873"/>
<dbReference type="InterPro" id="IPR000571">
    <property type="entry name" value="Znf_CCCH"/>
</dbReference>
<dbReference type="PANTHER" id="PTHR12620">
    <property type="entry name" value="U2 SNRNP AUXILIARY FACTOR, SMALL SUBUNIT"/>
    <property type="match status" value="1"/>
</dbReference>
<name>A0AAE9WCX3_9SCHI</name>
<evidence type="ECO:0000256" key="1">
    <source>
        <dbReference type="ARBA" id="ARBA00022723"/>
    </source>
</evidence>
<dbReference type="CDD" id="cd12538">
    <property type="entry name" value="RRM_U2AF35"/>
    <property type="match status" value="1"/>
</dbReference>
<dbReference type="RefSeq" id="XP_056037110.1">
    <property type="nucleotide sequence ID" value="XM_056181184.1"/>
</dbReference>
<keyword evidence="8" id="KW-0732">Signal</keyword>
<keyword evidence="3 6" id="KW-0863">Zinc-finger</keyword>
<feature type="zinc finger region" description="C3H1-type" evidence="6">
    <location>
        <begin position="22"/>
        <end position="50"/>
    </location>
</feature>
<sequence length="228" mass="26456">MNTILLPFITMASRLASIYGTEQDKVNCTFYSKIGACRHGERCSRKHVKPNFSQTILCPNLYKNPIHEPAGKRMSDRELNFQFDAFYEDMFCEFAKYGEVEQIVVCDNVGDHLIGNVYVRFKYEDSAQKAVDDLNSRWYSQKPVYAELSPVTDFREACCRQHETSECLRGGLCNFMHARKPDHHLMRELNTSQRKYFTMNAYDEMTKKALNPQGSSDNWVGASVEQRR</sequence>
<dbReference type="Gene3D" id="3.30.70.330">
    <property type="match status" value="1"/>
</dbReference>
<keyword evidence="1 6" id="KW-0479">Metal-binding</keyword>
<dbReference type="AlphaFoldDB" id="A0AAE9WCX3"/>
<keyword evidence="2" id="KW-0677">Repeat</keyword>
<dbReference type="GO" id="GO:0000398">
    <property type="term" value="P:mRNA splicing, via spliceosome"/>
    <property type="evidence" value="ECO:0007669"/>
    <property type="project" value="InterPro"/>
</dbReference>
<dbReference type="FunFam" id="3.30.70.330:FF:000066">
    <property type="entry name" value="Splicing factor u2af 23 kDa subunit"/>
    <property type="match status" value="1"/>
</dbReference>
<dbReference type="SUPFAM" id="SSF54928">
    <property type="entry name" value="RNA-binding domain, RBD"/>
    <property type="match status" value="1"/>
</dbReference>
<dbReference type="GO" id="GO:0089701">
    <property type="term" value="C:U2AF complex"/>
    <property type="evidence" value="ECO:0007669"/>
    <property type="project" value="InterPro"/>
</dbReference>
<feature type="domain" description="C3H1-type" evidence="10">
    <location>
        <begin position="153"/>
        <end position="180"/>
    </location>
</feature>
<evidence type="ECO:0000256" key="2">
    <source>
        <dbReference type="ARBA" id="ARBA00022737"/>
    </source>
</evidence>
<keyword evidence="5" id="KW-0694">RNA-binding</keyword>
<dbReference type="KEGG" id="som:SOMG_02392"/>
<evidence type="ECO:0000256" key="7">
    <source>
        <dbReference type="SAM" id="MobiDB-lite"/>
    </source>
</evidence>
<keyword evidence="12" id="KW-1185">Reference proteome</keyword>
<feature type="domain" description="RRM" evidence="9">
    <location>
        <begin position="54"/>
        <end position="151"/>
    </location>
</feature>
<dbReference type="Pfam" id="PF00642">
    <property type="entry name" value="zf-CCCH"/>
    <property type="match status" value="2"/>
</dbReference>
<evidence type="ECO:0000256" key="8">
    <source>
        <dbReference type="SAM" id="SignalP"/>
    </source>
</evidence>
<dbReference type="InterPro" id="IPR012677">
    <property type="entry name" value="Nucleotide-bd_a/b_plait_sf"/>
</dbReference>
<dbReference type="SMART" id="SM00356">
    <property type="entry name" value="ZnF_C3H1"/>
    <property type="match status" value="2"/>
</dbReference>
<gene>
    <name evidence="11" type="primary">uaf2</name>
    <name evidence="11" type="ORF">SOMG_02392</name>
</gene>
<dbReference type="Pfam" id="PF00076">
    <property type="entry name" value="RRM_1"/>
    <property type="match status" value="1"/>
</dbReference>
<evidence type="ECO:0000256" key="6">
    <source>
        <dbReference type="PROSITE-ProRule" id="PRU00723"/>
    </source>
</evidence>
<dbReference type="PRINTS" id="PR01848">
    <property type="entry name" value="U2AUXFACTOR"/>
</dbReference>
<dbReference type="Proteomes" id="UP001212411">
    <property type="component" value="Chromosome 1"/>
</dbReference>
<dbReference type="EMBL" id="CP115611">
    <property type="protein sequence ID" value="WBW72867.1"/>
    <property type="molecule type" value="Genomic_DNA"/>
</dbReference>
<evidence type="ECO:0000256" key="5">
    <source>
        <dbReference type="PROSITE-ProRule" id="PRU00176"/>
    </source>
</evidence>
<feature type="domain" description="C3H1-type" evidence="10">
    <location>
        <begin position="22"/>
        <end position="50"/>
    </location>
</feature>
<organism evidence="11 12">
    <name type="scientific">Schizosaccharomyces osmophilus</name>
    <dbReference type="NCBI Taxonomy" id="2545709"/>
    <lineage>
        <taxon>Eukaryota</taxon>
        <taxon>Fungi</taxon>
        <taxon>Dikarya</taxon>
        <taxon>Ascomycota</taxon>
        <taxon>Taphrinomycotina</taxon>
        <taxon>Schizosaccharomycetes</taxon>
        <taxon>Schizosaccharomycetales</taxon>
        <taxon>Schizosaccharomycetaceae</taxon>
        <taxon>Schizosaccharomyces</taxon>
    </lineage>
</organism>
<reference evidence="11 12" key="1">
    <citation type="journal article" date="2023" name="G3 (Bethesda)">
        <title>A high-quality reference genome for the fission yeast Schizosaccharomyces osmophilus.</title>
        <authorList>
            <person name="Jia G.S."/>
            <person name="Zhang W.C."/>
            <person name="Liang Y."/>
            <person name="Liu X.H."/>
            <person name="Rhind N."/>
            <person name="Pidoux A."/>
            <person name="Brysch-Herzberg M."/>
            <person name="Du L.L."/>
        </authorList>
    </citation>
    <scope>NUCLEOTIDE SEQUENCE [LARGE SCALE GENOMIC DNA]</scope>
    <source>
        <strain evidence="11 12">CBS 15793</strain>
    </source>
</reference>
<feature type="zinc finger region" description="C3H1-type" evidence="6">
    <location>
        <begin position="153"/>
        <end position="180"/>
    </location>
</feature>
<dbReference type="InterPro" id="IPR009145">
    <property type="entry name" value="U2AF_small"/>
</dbReference>
<dbReference type="SMART" id="SM00361">
    <property type="entry name" value="RRM_1"/>
    <property type="match status" value="1"/>
</dbReference>
<evidence type="ECO:0000256" key="3">
    <source>
        <dbReference type="ARBA" id="ARBA00022771"/>
    </source>
</evidence>